<name>A0A7R8AS29_9EURO</name>
<dbReference type="AlphaFoldDB" id="A0A7R8AS29"/>
<evidence type="ECO:0000256" key="1">
    <source>
        <dbReference type="SAM" id="MobiDB-lite"/>
    </source>
</evidence>
<feature type="compositionally biased region" description="Polar residues" evidence="1">
    <location>
        <begin position="160"/>
        <end position="172"/>
    </location>
</feature>
<dbReference type="KEGG" id="apuu:APUU_60328A"/>
<feature type="region of interest" description="Disordered" evidence="1">
    <location>
        <begin position="316"/>
        <end position="375"/>
    </location>
</feature>
<dbReference type="GeneID" id="64977285"/>
<sequence>MSRQTPPLSKKAPKDEDCIVPNWTDEETGRLINLRNASPDVSWEMFKREFYFPYRTSAQLEQEYTSLTEKSVPRKRARSEDDDGDNVPTRPNKKRSKSESNVGDSIQRHAFDQNEPIQLPKGPEPTVSNPGAGNRSGYAQQLPDQAVVAGDSHAPHRPQDPTTSTGTTSNLSQTQQEPTPPPNPAASTHAHRRNATRKPNWNSFFLPLRPAPAPPRAPQIPSISPSGHVTPRPQHGDAQQVEDILPFWMRRGSLPSDGNMSSISTRLSALQGIGESVSSEIGEIGRSITAVSERLGTVFGSESTNALTQAITSLNANPDPNAAASGGLPAGSSEVFDSQGHAEVDGLGGDGETTEDMGEEEIDAGNATDADDNFP</sequence>
<evidence type="ECO:0000313" key="2">
    <source>
        <dbReference type="EMBL" id="BCS27280.1"/>
    </source>
</evidence>
<feature type="compositionally biased region" description="Pro residues" evidence="1">
    <location>
        <begin position="209"/>
        <end position="218"/>
    </location>
</feature>
<organism evidence="2 3">
    <name type="scientific">Aspergillus puulaauensis</name>
    <dbReference type="NCBI Taxonomy" id="1220207"/>
    <lineage>
        <taxon>Eukaryota</taxon>
        <taxon>Fungi</taxon>
        <taxon>Dikarya</taxon>
        <taxon>Ascomycota</taxon>
        <taxon>Pezizomycotina</taxon>
        <taxon>Eurotiomycetes</taxon>
        <taxon>Eurotiomycetidae</taxon>
        <taxon>Eurotiales</taxon>
        <taxon>Aspergillaceae</taxon>
        <taxon>Aspergillus</taxon>
    </lineage>
</organism>
<dbReference type="OrthoDB" id="10633710at2759"/>
<evidence type="ECO:0000313" key="3">
    <source>
        <dbReference type="Proteomes" id="UP000654913"/>
    </source>
</evidence>
<feature type="region of interest" description="Disordered" evidence="1">
    <location>
        <begin position="62"/>
        <end position="237"/>
    </location>
</feature>
<accession>A0A7R8AS29</accession>
<feature type="region of interest" description="Disordered" evidence="1">
    <location>
        <begin position="1"/>
        <end position="21"/>
    </location>
</feature>
<dbReference type="RefSeq" id="XP_041559474.1">
    <property type="nucleotide sequence ID" value="XM_041693556.1"/>
</dbReference>
<proteinExistence type="predicted"/>
<reference evidence="2" key="2">
    <citation type="submission" date="2021-02" db="EMBL/GenBank/DDBJ databases">
        <title>Aspergillus puulaauensis MK2 genome sequence.</title>
        <authorList>
            <person name="Futagami T."/>
            <person name="Mori K."/>
            <person name="Kadooka C."/>
            <person name="Tanaka T."/>
        </authorList>
    </citation>
    <scope>NUCLEOTIDE SEQUENCE</scope>
    <source>
        <strain evidence="2">MK2</strain>
    </source>
</reference>
<dbReference type="Proteomes" id="UP000654913">
    <property type="component" value="Chromosome 6"/>
</dbReference>
<protein>
    <submittedName>
        <fullName evidence="2">Uncharacterized protein</fullName>
    </submittedName>
</protein>
<feature type="compositionally biased region" description="Polar residues" evidence="1">
    <location>
        <begin position="126"/>
        <end position="143"/>
    </location>
</feature>
<dbReference type="EMBL" id="AP024448">
    <property type="protein sequence ID" value="BCS27280.1"/>
    <property type="molecule type" value="Genomic_DNA"/>
</dbReference>
<reference evidence="2" key="1">
    <citation type="submission" date="2021-01" db="EMBL/GenBank/DDBJ databases">
        <authorList>
            <consortium name="Aspergillus puulaauensis MK2 genome sequencing consortium"/>
            <person name="Kazuki M."/>
            <person name="Futagami T."/>
        </authorList>
    </citation>
    <scope>NUCLEOTIDE SEQUENCE</scope>
    <source>
        <strain evidence="2">MK2</strain>
    </source>
</reference>
<feature type="compositionally biased region" description="Acidic residues" evidence="1">
    <location>
        <begin position="352"/>
        <end position="375"/>
    </location>
</feature>
<feature type="compositionally biased region" description="Low complexity" evidence="1">
    <location>
        <begin position="322"/>
        <end position="333"/>
    </location>
</feature>
<keyword evidence="3" id="KW-1185">Reference proteome</keyword>
<gene>
    <name evidence="2" type="ORF">APUU_60328A</name>
</gene>